<evidence type="ECO:0000256" key="1">
    <source>
        <dbReference type="SAM" id="MobiDB-lite"/>
    </source>
</evidence>
<dbReference type="EMBL" id="CP046883">
    <property type="protein sequence ID" value="QNH95345.1"/>
    <property type="molecule type" value="Genomic_DNA"/>
</dbReference>
<keyword evidence="4" id="KW-1185">Reference proteome</keyword>
<evidence type="ECO:0000313" key="4">
    <source>
        <dbReference type="Proteomes" id="UP000515275"/>
    </source>
</evidence>
<feature type="region of interest" description="Disordered" evidence="1">
    <location>
        <begin position="1"/>
        <end position="194"/>
    </location>
</feature>
<accession>A0A7G7YLH5</accession>
<feature type="transmembrane region" description="Helical" evidence="2">
    <location>
        <begin position="199"/>
        <end position="222"/>
    </location>
</feature>
<dbReference type="RefSeq" id="WP_186276927.1">
    <property type="nucleotide sequence ID" value="NZ_CP046883.1"/>
</dbReference>
<keyword evidence="2" id="KW-1133">Transmembrane helix</keyword>
<name>A0A7G7YLH5_9CORY</name>
<reference evidence="3 4" key="1">
    <citation type="submission" date="2019-12" db="EMBL/GenBank/DDBJ databases">
        <title>Corynebacterium sp. nov., isolated from feces of the Anser Albifrons in China.</title>
        <authorList>
            <person name="Liu Q."/>
        </authorList>
    </citation>
    <scope>NUCLEOTIDE SEQUENCE [LARGE SCALE GENOMIC DNA]</scope>
    <source>
        <strain evidence="3 4">23H37-10</strain>
    </source>
</reference>
<keyword evidence="2" id="KW-0472">Membrane</keyword>
<gene>
    <name evidence="3" type="ORF">GP473_00290</name>
</gene>
<evidence type="ECO:0000256" key="2">
    <source>
        <dbReference type="SAM" id="Phobius"/>
    </source>
</evidence>
<proteinExistence type="predicted"/>
<dbReference type="AlphaFoldDB" id="A0A7G7YLH5"/>
<sequence length="226" mass="23527">MWKRKSSKPSEEKAIKVSPTHIKPVARPANRPAAHSSAVKKAGEISVEKPAVVGAAKTAGGEGKPAEEKSSGSTVKIERSGVVAGNAPGAPKVGEVIAPATSGSSSKAEAKASKDPKVEGKPHPGGPKEEDAQEAKKPKAEEKPLGEKPKAEAKPKPQESKPEEKLQPSALVEAQKVQSTQIEKKQETAPSTRRLSRGLVFETTVGVIFSLAIAGLLGFFMMGGSF</sequence>
<feature type="compositionally biased region" description="Basic and acidic residues" evidence="1">
    <location>
        <begin position="108"/>
        <end position="166"/>
    </location>
</feature>
<evidence type="ECO:0000313" key="3">
    <source>
        <dbReference type="EMBL" id="QNH95345.1"/>
    </source>
</evidence>
<keyword evidence="2" id="KW-0812">Transmembrane</keyword>
<organism evidence="3 4">
    <name type="scientific">Corynebacterium anserum</name>
    <dbReference type="NCBI Taxonomy" id="2684406"/>
    <lineage>
        <taxon>Bacteria</taxon>
        <taxon>Bacillati</taxon>
        <taxon>Actinomycetota</taxon>
        <taxon>Actinomycetes</taxon>
        <taxon>Mycobacteriales</taxon>
        <taxon>Corynebacteriaceae</taxon>
        <taxon>Corynebacterium</taxon>
    </lineage>
</organism>
<dbReference type="Proteomes" id="UP000515275">
    <property type="component" value="Chromosome"/>
</dbReference>
<protein>
    <submittedName>
        <fullName evidence="3">Uncharacterized protein</fullName>
    </submittedName>
</protein>
<dbReference type="KEGG" id="cans:GP473_00290"/>